<accession>L8J6S0</accession>
<dbReference type="EMBL" id="AMZO01000034">
    <property type="protein sequence ID" value="ELR63888.1"/>
    <property type="molecule type" value="Genomic_DNA"/>
</dbReference>
<dbReference type="GO" id="GO:0051607">
    <property type="term" value="P:defense response to virus"/>
    <property type="evidence" value="ECO:0007669"/>
    <property type="project" value="UniProtKB-KW"/>
</dbReference>
<gene>
    <name evidence="4" type="ORF">C942_03232</name>
</gene>
<comment type="caution">
    <text evidence="4">The sequence shown here is derived from an EMBL/GenBank/DDBJ whole genome shotgun (WGS) entry which is preliminary data.</text>
</comment>
<keyword evidence="5" id="KW-1185">Reference proteome</keyword>
<dbReference type="Gene3D" id="3.30.70.270">
    <property type="match status" value="1"/>
</dbReference>
<proteinExistence type="predicted"/>
<dbReference type="RefSeq" id="WP_007469733.1">
    <property type="nucleotide sequence ID" value="NZ_AMZO01000034.1"/>
</dbReference>
<evidence type="ECO:0000259" key="3">
    <source>
        <dbReference type="Pfam" id="PF22335"/>
    </source>
</evidence>
<evidence type="ECO:0000313" key="5">
    <source>
        <dbReference type="Proteomes" id="UP000011134"/>
    </source>
</evidence>
<dbReference type="OrthoDB" id="442064at2"/>
<dbReference type="InterPro" id="IPR043128">
    <property type="entry name" value="Rev_trsase/Diguanyl_cyclase"/>
</dbReference>
<evidence type="ECO:0000256" key="1">
    <source>
        <dbReference type="ARBA" id="ARBA00022741"/>
    </source>
</evidence>
<sequence>MYIAQLECKRIQTFLFASSRLRDMVAANALLGHTLRIELVKAAINNNSCSPEGTTSPLTGKTTGKDTAISDWSTTEMFSHGILSRDGGHFYALFPDKKKAESFITVAHSILQENLPGIAAEYAIFEHNSPQSQHCFTSLTFTQPPELPIFARCQQSGHGAAEKSTKRLLNDTKLQPTKRYISRITSKKNEHFYNTFKKAIEFTSGDYASEQMQQWVEDEKSISDFDALAGSDYLAVISADGNNMGARFKQYLNKKDPNHQASFIDNQKCAEAFFSSARNALKTATQSALNNTFDEIIEQNKPLPFHLLMLGGDDLLLVCRAKQAHKLVQAIDTHLQQHPIADDHPLTMAYGIAIASYTLPFYRLYHCAEALNASAKVLARSQAAPQNGIQPSGLDWQIVTQSWIDDPIAERKKHKIVRYREQTKDITLLLTQKPYLLANNTPDTESPFARLNTLAKALTNPNKADKQQKPGSGQEDNAEPLFARNQLLKLQASLPKGRLQSDYLLKNISAKFQLNDLSEEVRKAWEQCFGSVSSAEAFSLLDKTENNHPYCYTTPLGDLIELIELQYLQRENTPDQDTKESNG</sequence>
<dbReference type="GO" id="GO:0000166">
    <property type="term" value="F:nucleotide binding"/>
    <property type="evidence" value="ECO:0007669"/>
    <property type="project" value="UniProtKB-KW"/>
</dbReference>
<dbReference type="Proteomes" id="UP000011134">
    <property type="component" value="Unassembled WGS sequence"/>
</dbReference>
<dbReference type="InterPro" id="IPR054767">
    <property type="entry name" value="Cas10-Cmr2_palm2"/>
</dbReference>
<dbReference type="Pfam" id="PF22335">
    <property type="entry name" value="Cas10-Cmr2_palm2"/>
    <property type="match status" value="1"/>
</dbReference>
<reference evidence="4 5" key="1">
    <citation type="submission" date="2012-12" db="EMBL/GenBank/DDBJ databases">
        <title>Genome Assembly of Photobacterium sp. AK15.</title>
        <authorList>
            <person name="Khatri I."/>
            <person name="Vaidya B."/>
            <person name="Srinivas T.N.R."/>
            <person name="Subramanian S."/>
            <person name="Pinnaka A."/>
        </authorList>
    </citation>
    <scope>NUCLEOTIDE SEQUENCE [LARGE SCALE GENOMIC DNA]</scope>
    <source>
        <strain evidence="4 5">AK15</strain>
    </source>
</reference>
<name>L8J6S0_9GAMM</name>
<organism evidence="4 5">
    <name type="scientific">Photobacterium marinum</name>
    <dbReference type="NCBI Taxonomy" id="1056511"/>
    <lineage>
        <taxon>Bacteria</taxon>
        <taxon>Pseudomonadati</taxon>
        <taxon>Pseudomonadota</taxon>
        <taxon>Gammaproteobacteria</taxon>
        <taxon>Vibrionales</taxon>
        <taxon>Vibrionaceae</taxon>
        <taxon>Photobacterium</taxon>
    </lineage>
</organism>
<keyword evidence="1" id="KW-0547">Nucleotide-binding</keyword>
<protein>
    <recommendedName>
        <fullName evidence="3">Cas10/Cmr2 second palm domain-containing protein</fullName>
    </recommendedName>
</protein>
<feature type="domain" description="Cas10/Cmr2 second palm" evidence="3">
    <location>
        <begin position="233"/>
        <end position="377"/>
    </location>
</feature>
<keyword evidence="2" id="KW-0051">Antiviral defense</keyword>
<dbReference type="AlphaFoldDB" id="L8J6S0"/>
<dbReference type="PATRIC" id="fig|1056511.3.peg.4157"/>
<evidence type="ECO:0000313" key="4">
    <source>
        <dbReference type="EMBL" id="ELR63888.1"/>
    </source>
</evidence>
<evidence type="ECO:0000256" key="2">
    <source>
        <dbReference type="ARBA" id="ARBA00023118"/>
    </source>
</evidence>